<organism evidence="1 2">
    <name type="scientific">Bacteroides stercorirosoris</name>
    <dbReference type="NCBI Taxonomy" id="871324"/>
    <lineage>
        <taxon>Bacteria</taxon>
        <taxon>Pseudomonadati</taxon>
        <taxon>Bacteroidota</taxon>
        <taxon>Bacteroidia</taxon>
        <taxon>Bacteroidales</taxon>
        <taxon>Bacteroidaceae</taxon>
        <taxon>Bacteroides</taxon>
    </lineage>
</organism>
<reference evidence="2" key="1">
    <citation type="submission" date="2016-11" db="EMBL/GenBank/DDBJ databases">
        <authorList>
            <person name="Varghese N."/>
            <person name="Submissions S."/>
        </authorList>
    </citation>
    <scope>NUCLEOTIDE SEQUENCE [LARGE SCALE GENOMIC DNA]</scope>
    <source>
        <strain evidence="2">DSM 26884</strain>
    </source>
</reference>
<evidence type="ECO:0000313" key="1">
    <source>
        <dbReference type="EMBL" id="SHI65586.1"/>
    </source>
</evidence>
<protein>
    <submittedName>
        <fullName evidence="1">Uncharacterized protein</fullName>
    </submittedName>
</protein>
<dbReference type="Proteomes" id="UP000184192">
    <property type="component" value="Unassembled WGS sequence"/>
</dbReference>
<sequence length="79" mass="9266">MILIDKYYLIRLDNASIYPTFPIYISNVSHLYIQRLPSIYPTHTVYISNTVKHVNFPAQKFLYGIAFIKHETSRACNID</sequence>
<name>A0A1M6CX72_9BACE</name>
<keyword evidence="2" id="KW-1185">Reference proteome</keyword>
<accession>A0A1M6CX72</accession>
<proteinExistence type="predicted"/>
<gene>
    <name evidence="1" type="ORF">SAMN05444350_10597</name>
</gene>
<dbReference type="AlphaFoldDB" id="A0A1M6CX72"/>
<evidence type="ECO:0000313" key="2">
    <source>
        <dbReference type="Proteomes" id="UP000184192"/>
    </source>
</evidence>
<dbReference type="EMBL" id="FQZN01000005">
    <property type="protein sequence ID" value="SHI65586.1"/>
    <property type="molecule type" value="Genomic_DNA"/>
</dbReference>